<dbReference type="Proteomes" id="UP000677228">
    <property type="component" value="Unassembled WGS sequence"/>
</dbReference>
<dbReference type="Proteomes" id="UP000682733">
    <property type="component" value="Unassembled WGS sequence"/>
</dbReference>
<organism evidence="3 4">
    <name type="scientific">Didymodactylos carnosus</name>
    <dbReference type="NCBI Taxonomy" id="1234261"/>
    <lineage>
        <taxon>Eukaryota</taxon>
        <taxon>Metazoa</taxon>
        <taxon>Spiralia</taxon>
        <taxon>Gnathifera</taxon>
        <taxon>Rotifera</taxon>
        <taxon>Eurotatoria</taxon>
        <taxon>Bdelloidea</taxon>
        <taxon>Philodinida</taxon>
        <taxon>Philodinidae</taxon>
        <taxon>Didymodactylos</taxon>
    </lineage>
</organism>
<evidence type="ECO:0008006" key="5">
    <source>
        <dbReference type="Google" id="ProtNLM"/>
    </source>
</evidence>
<gene>
    <name evidence="2" type="ORF">OVA965_LOCUS43119</name>
    <name evidence="3" type="ORF">TMI583_LOCUS45246</name>
</gene>
<feature type="chain" id="PRO_5036434744" description="Secreted protein" evidence="1">
    <location>
        <begin position="22"/>
        <end position="109"/>
    </location>
</feature>
<reference evidence="3" key="1">
    <citation type="submission" date="2021-02" db="EMBL/GenBank/DDBJ databases">
        <authorList>
            <person name="Nowell W R."/>
        </authorList>
    </citation>
    <scope>NUCLEOTIDE SEQUENCE</scope>
</reference>
<proteinExistence type="predicted"/>
<protein>
    <recommendedName>
        <fullName evidence="5">Secreted protein</fullName>
    </recommendedName>
</protein>
<evidence type="ECO:0000313" key="4">
    <source>
        <dbReference type="Proteomes" id="UP000682733"/>
    </source>
</evidence>
<evidence type="ECO:0000313" key="2">
    <source>
        <dbReference type="EMBL" id="CAF1619653.1"/>
    </source>
</evidence>
<keyword evidence="1" id="KW-0732">Signal</keyword>
<dbReference type="AlphaFoldDB" id="A0A8S2W917"/>
<evidence type="ECO:0000256" key="1">
    <source>
        <dbReference type="SAM" id="SignalP"/>
    </source>
</evidence>
<dbReference type="EMBL" id="CAJOBA010080269">
    <property type="protein sequence ID" value="CAF4438202.1"/>
    <property type="molecule type" value="Genomic_DNA"/>
</dbReference>
<name>A0A8S2W917_9BILA</name>
<accession>A0A8S2W917</accession>
<feature type="signal peptide" evidence="1">
    <location>
        <begin position="1"/>
        <end position="21"/>
    </location>
</feature>
<sequence length="109" mass="12811">MASSVLSFIFLLTIIISHVNCGYWVCDWVNNKGWLYCSRGFCNSYGKKRDLTHQIQHQGPQQQEDGTYCDENYCYICEDLNATTCHLKRVSKNYDHNAKKQYRRDDDCP</sequence>
<evidence type="ECO:0000313" key="3">
    <source>
        <dbReference type="EMBL" id="CAF4438202.1"/>
    </source>
</evidence>
<comment type="caution">
    <text evidence="3">The sequence shown here is derived from an EMBL/GenBank/DDBJ whole genome shotgun (WGS) entry which is preliminary data.</text>
</comment>
<dbReference type="EMBL" id="CAJNOK010055512">
    <property type="protein sequence ID" value="CAF1619653.1"/>
    <property type="molecule type" value="Genomic_DNA"/>
</dbReference>